<dbReference type="OMA" id="KCTLGER"/>
<dbReference type="OrthoDB" id="418595at2759"/>
<feature type="transmembrane region" description="Helical" evidence="11">
    <location>
        <begin position="484"/>
        <end position="506"/>
    </location>
</feature>
<dbReference type="InterPro" id="IPR002610">
    <property type="entry name" value="Peptidase_S54_rhomboid-like"/>
</dbReference>
<dbReference type="EMBL" id="LN835305">
    <property type="protein sequence ID" value="CRH00600.1"/>
    <property type="molecule type" value="Genomic_DNA"/>
</dbReference>
<feature type="active site" evidence="10">
    <location>
        <position position="381"/>
    </location>
</feature>
<keyword evidence="15" id="KW-1185">Reference proteome</keyword>
<dbReference type="PANTHER" id="PTHR22936:SF69">
    <property type="entry name" value="RHOMBOID-LIKE PROTEIN"/>
    <property type="match status" value="1"/>
</dbReference>
<evidence type="ECO:0000256" key="7">
    <source>
        <dbReference type="ARBA" id="ARBA00022825"/>
    </source>
</evidence>
<sequence>MENKTAVTPTDKKNKKNKSTNLTTQKNVGGNISTPKEEIKKVKNTSANDVNKVKKSQVINPKIAENEDSLDRKKELNDIKILVTNDEGLHTLPPGAVGRRSPLNPFSSPMLGKYRRKNKNAKVKVKDPRLNNNPLTGRLIVCISTTAILFWVFFAQMVFNYNTFNGRCISKVLYPIYTETVTKNREPFYVSLGYGACEYNLDEFASNRHFIGLGAEDDGWPNNKVEENSDSKGEVSWDSVNSRVYNQLGGLNTNLIRNYGEIYRLFWSMYLHGGFMHIFFNVICQIQILWMIEPDWGFLRTLLLFFVSGVTGNLLSSVCDPCGVTIGSSGALYGLIGALFTYCIEYWKTIPRPCCVLIFMIVVIIFGIFIGMFGYTDNYAHMGGCLGGILYGFATITTVSAADKCTLGERMLTSPPFSWFLSNETKELIKAKAREKKIKGENYRKKQLANKVHKDDTLHLLMAVMKNRLNEEGRPPCKMKLREWIVRITAAASLIIMWIILFTYLLSERAYKSYSPLGQIKFSGMHSCYCCEVIKNKIKFVNLENFYWCFHDEEAAKFYCGT</sequence>
<feature type="transmembrane region" description="Helical" evidence="11">
    <location>
        <begin position="269"/>
        <end position="290"/>
    </location>
</feature>
<dbReference type="PIRSF" id="PIRSF037023">
    <property type="entry name" value="Rhomboid-like_ROM4_ROM5"/>
    <property type="match status" value="1"/>
</dbReference>
<dbReference type="GeneID" id="39736723"/>
<keyword evidence="8 11" id="KW-1133">Transmembrane helix</keyword>
<evidence type="ECO:0000256" key="2">
    <source>
        <dbReference type="ARBA" id="ARBA00004141"/>
    </source>
</evidence>
<evidence type="ECO:0000256" key="5">
    <source>
        <dbReference type="ARBA" id="ARBA00022692"/>
    </source>
</evidence>
<evidence type="ECO:0000256" key="12">
    <source>
        <dbReference type="SAM" id="MobiDB-lite"/>
    </source>
</evidence>
<comment type="subcellular location">
    <subcellularLocation>
        <location evidence="2 11">Membrane</location>
        <topology evidence="2 11">Multi-pass membrane protein</topology>
    </subcellularLocation>
</comment>
<comment type="function">
    <text evidence="11">Serine protease involved in intramembrane proteolysis.</text>
</comment>
<evidence type="ECO:0000256" key="6">
    <source>
        <dbReference type="ARBA" id="ARBA00022801"/>
    </source>
</evidence>
<feature type="domain" description="Peptidase S54 rhomboid" evidence="13">
    <location>
        <begin position="260"/>
        <end position="395"/>
    </location>
</feature>
<feature type="transmembrane region" description="Helical" evidence="11">
    <location>
        <begin position="297"/>
        <end position="318"/>
    </location>
</feature>
<accession>A0A1J1H6Q5</accession>
<dbReference type="KEGG" id="prel:PRELSG_1025600"/>
<feature type="transmembrane region" description="Helical" evidence="11">
    <location>
        <begin position="139"/>
        <end position="159"/>
    </location>
</feature>
<feature type="region of interest" description="Disordered" evidence="12">
    <location>
        <begin position="1"/>
        <end position="45"/>
    </location>
</feature>
<feature type="active site" description="Nucleophile" evidence="10">
    <location>
        <position position="329"/>
    </location>
</feature>
<evidence type="ECO:0000256" key="9">
    <source>
        <dbReference type="ARBA" id="ARBA00023136"/>
    </source>
</evidence>
<name>A0A1J1H6Q5_PLARL</name>
<dbReference type="Proteomes" id="UP000220158">
    <property type="component" value="Chromosome 10"/>
</dbReference>
<dbReference type="InterPro" id="IPR035952">
    <property type="entry name" value="Rhomboid-like_sf"/>
</dbReference>
<evidence type="ECO:0000256" key="3">
    <source>
        <dbReference type="ARBA" id="ARBA00009045"/>
    </source>
</evidence>
<organism evidence="14 15">
    <name type="scientific">Plasmodium relictum</name>
    <dbReference type="NCBI Taxonomy" id="85471"/>
    <lineage>
        <taxon>Eukaryota</taxon>
        <taxon>Sar</taxon>
        <taxon>Alveolata</taxon>
        <taxon>Apicomplexa</taxon>
        <taxon>Aconoidasida</taxon>
        <taxon>Haemosporida</taxon>
        <taxon>Plasmodiidae</taxon>
        <taxon>Plasmodium</taxon>
        <taxon>Plasmodium (Haemamoeba)</taxon>
    </lineage>
</organism>
<proteinExistence type="inferred from homology"/>
<evidence type="ECO:0000259" key="13">
    <source>
        <dbReference type="Pfam" id="PF01694"/>
    </source>
</evidence>
<evidence type="ECO:0000313" key="14">
    <source>
        <dbReference type="EMBL" id="CRH00600.1"/>
    </source>
</evidence>
<keyword evidence="6 11" id="KW-0378">Hydrolase</keyword>
<dbReference type="InterPro" id="IPR017092">
    <property type="entry name" value="Pept_S54_Rhomboid-like_Rom4/5"/>
</dbReference>
<dbReference type="PANTHER" id="PTHR22936">
    <property type="entry name" value="RHOMBOID-RELATED"/>
    <property type="match status" value="1"/>
</dbReference>
<dbReference type="VEuPathDB" id="PlasmoDB:PRELSG_1025600"/>
<evidence type="ECO:0000256" key="1">
    <source>
        <dbReference type="ARBA" id="ARBA00000156"/>
    </source>
</evidence>
<reference evidence="14 15" key="1">
    <citation type="submission" date="2015-04" db="EMBL/GenBank/DDBJ databases">
        <authorList>
            <consortium name="Pathogen Informatics"/>
        </authorList>
    </citation>
    <scope>NUCLEOTIDE SEQUENCE [LARGE SCALE GENOMIC DNA]</scope>
    <source>
        <strain evidence="14 15">SGS1</strain>
    </source>
</reference>
<dbReference type="SUPFAM" id="SSF144091">
    <property type="entry name" value="Rhomboid-like"/>
    <property type="match status" value="1"/>
</dbReference>
<comment type="catalytic activity">
    <reaction evidence="1 11">
        <text>Cleaves type-1 transmembrane domains using a catalytic dyad composed of serine and histidine that are contributed by different transmembrane domains.</text>
        <dbReference type="EC" id="3.4.21.105"/>
    </reaction>
</comment>
<keyword evidence="5 11" id="KW-0812">Transmembrane</keyword>
<keyword evidence="9 11" id="KW-0472">Membrane</keyword>
<keyword evidence="7 11" id="KW-0720">Serine protease</keyword>
<evidence type="ECO:0000313" key="15">
    <source>
        <dbReference type="Proteomes" id="UP000220158"/>
    </source>
</evidence>
<feature type="transmembrane region" description="Helical" evidence="11">
    <location>
        <begin position="356"/>
        <end position="375"/>
    </location>
</feature>
<dbReference type="RefSeq" id="XP_028533603.1">
    <property type="nucleotide sequence ID" value="XM_028677188.1"/>
</dbReference>
<dbReference type="AlphaFoldDB" id="A0A1J1H6Q5"/>
<feature type="transmembrane region" description="Helical" evidence="11">
    <location>
        <begin position="324"/>
        <end position="344"/>
    </location>
</feature>
<protein>
    <recommendedName>
        <fullName evidence="11">Rhomboid-like protease</fullName>
        <ecNumber evidence="11">3.4.21.105</ecNumber>
    </recommendedName>
</protein>
<comment type="similarity">
    <text evidence="3 11">Belongs to the peptidase S54 family.</text>
</comment>
<dbReference type="Gene3D" id="1.20.1540.10">
    <property type="entry name" value="Rhomboid-like"/>
    <property type="match status" value="1"/>
</dbReference>
<dbReference type="Pfam" id="PF01694">
    <property type="entry name" value="Rhomboid"/>
    <property type="match status" value="1"/>
</dbReference>
<dbReference type="GO" id="GO:0004252">
    <property type="term" value="F:serine-type endopeptidase activity"/>
    <property type="evidence" value="ECO:0007669"/>
    <property type="project" value="InterPro"/>
</dbReference>
<feature type="transmembrane region" description="Helical" evidence="11">
    <location>
        <begin position="381"/>
        <end position="402"/>
    </location>
</feature>
<dbReference type="InterPro" id="IPR022764">
    <property type="entry name" value="Peptidase_S54_rhomboid_dom"/>
</dbReference>
<evidence type="ECO:0000256" key="10">
    <source>
        <dbReference type="PIRSR" id="PIRSR037023-1"/>
    </source>
</evidence>
<evidence type="ECO:0000256" key="4">
    <source>
        <dbReference type="ARBA" id="ARBA00022670"/>
    </source>
</evidence>
<dbReference type="GO" id="GO:0006508">
    <property type="term" value="P:proteolysis"/>
    <property type="evidence" value="ECO:0007669"/>
    <property type="project" value="UniProtKB-KW"/>
</dbReference>
<gene>
    <name evidence="14" type="primary">ROM4</name>
    <name evidence="14" type="ORF">PRELSG_1025600</name>
</gene>
<evidence type="ECO:0000256" key="11">
    <source>
        <dbReference type="RuleBase" id="RU362115"/>
    </source>
</evidence>
<dbReference type="GO" id="GO:0016020">
    <property type="term" value="C:membrane"/>
    <property type="evidence" value="ECO:0007669"/>
    <property type="project" value="UniProtKB-SubCell"/>
</dbReference>
<keyword evidence="4 11" id="KW-0645">Protease</keyword>
<dbReference type="EC" id="3.4.21.105" evidence="11"/>
<evidence type="ECO:0000256" key="8">
    <source>
        <dbReference type="ARBA" id="ARBA00022989"/>
    </source>
</evidence>